<dbReference type="GO" id="GO:0005524">
    <property type="term" value="F:ATP binding"/>
    <property type="evidence" value="ECO:0007669"/>
    <property type="project" value="InterPro"/>
</dbReference>
<name>A0A8S3WG38_PARAO</name>
<evidence type="ECO:0000313" key="2">
    <source>
        <dbReference type="EMBL" id="CAG4957208.1"/>
    </source>
</evidence>
<dbReference type="GO" id="GO:0003968">
    <property type="term" value="F:RNA-directed RNA polymerase activity"/>
    <property type="evidence" value="ECO:0007669"/>
    <property type="project" value="InterPro"/>
</dbReference>
<organism evidence="2 3">
    <name type="scientific">Parnassius apollo</name>
    <name type="common">Apollo butterfly</name>
    <name type="synonym">Papilio apollo</name>
    <dbReference type="NCBI Taxonomy" id="110799"/>
    <lineage>
        <taxon>Eukaryota</taxon>
        <taxon>Metazoa</taxon>
        <taxon>Ecdysozoa</taxon>
        <taxon>Arthropoda</taxon>
        <taxon>Hexapoda</taxon>
        <taxon>Insecta</taxon>
        <taxon>Pterygota</taxon>
        <taxon>Neoptera</taxon>
        <taxon>Endopterygota</taxon>
        <taxon>Lepidoptera</taxon>
        <taxon>Glossata</taxon>
        <taxon>Ditrysia</taxon>
        <taxon>Papilionoidea</taxon>
        <taxon>Papilionidae</taxon>
        <taxon>Parnassiinae</taxon>
        <taxon>Parnassini</taxon>
        <taxon>Parnassius</taxon>
        <taxon>Parnassius</taxon>
    </lineage>
</organism>
<feature type="domain" description="RdRp catalytic" evidence="1">
    <location>
        <begin position="101"/>
        <end position="191"/>
    </location>
</feature>
<evidence type="ECO:0000259" key="1">
    <source>
        <dbReference type="Pfam" id="PF00946"/>
    </source>
</evidence>
<dbReference type="AlphaFoldDB" id="A0A8S3WG38"/>
<dbReference type="InterPro" id="IPR014023">
    <property type="entry name" value="Mononeg_RNA_pol_cat"/>
</dbReference>
<dbReference type="GO" id="GO:0004482">
    <property type="term" value="F:mRNA 5'-cap (guanine-N7-)-methyltransferase activity"/>
    <property type="evidence" value="ECO:0007669"/>
    <property type="project" value="InterPro"/>
</dbReference>
<dbReference type="Proteomes" id="UP000691718">
    <property type="component" value="Unassembled WGS sequence"/>
</dbReference>
<protein>
    <submittedName>
        <fullName evidence="2">(apollo) hypothetical protein</fullName>
    </submittedName>
</protein>
<accession>A0A8S3WG38</accession>
<sequence length="239" mass="27954">MRELMIQTGQQAHTAFKMWPSLVIGSILRDLEDSEEFFNTITADLPIEIKMSSLFTYETHRVLDPTQAMLYLEQIGLWKSMGHPVVDMDSTTSTWIKKGTFYKRHNKWPDLTYSDHMNPHILECILENKWGDTTSLKWNPIDFQHIQLEKNFEFNYQIDTIDIISDKAIIPSASEWIYEYDTKALKTRSLARGIQVCDKNKHIEHDKIGDNESVVDDLLQESDILEEPLRSDSNVKDQW</sequence>
<comment type="caution">
    <text evidence="2">The sequence shown here is derived from an EMBL/GenBank/DDBJ whole genome shotgun (WGS) entry which is preliminary data.</text>
</comment>
<dbReference type="Pfam" id="PF00946">
    <property type="entry name" value="Mononeg_RNA_pol"/>
    <property type="match status" value="1"/>
</dbReference>
<evidence type="ECO:0000313" key="3">
    <source>
        <dbReference type="Proteomes" id="UP000691718"/>
    </source>
</evidence>
<gene>
    <name evidence="2" type="ORF">PAPOLLO_LOCUS5662</name>
</gene>
<proteinExistence type="predicted"/>
<reference evidence="2" key="1">
    <citation type="submission" date="2021-04" db="EMBL/GenBank/DDBJ databases">
        <authorList>
            <person name="Tunstrom K."/>
        </authorList>
    </citation>
    <scope>NUCLEOTIDE SEQUENCE</scope>
</reference>
<dbReference type="EMBL" id="CAJQZP010000341">
    <property type="protein sequence ID" value="CAG4957208.1"/>
    <property type="molecule type" value="Genomic_DNA"/>
</dbReference>
<keyword evidence="3" id="KW-1185">Reference proteome</keyword>
<dbReference type="OrthoDB" id="7399806at2759"/>